<evidence type="ECO:0000256" key="2">
    <source>
        <dbReference type="ARBA" id="ARBA00010790"/>
    </source>
</evidence>
<comment type="cofactor">
    <cofactor evidence="1">
        <name>FAD</name>
        <dbReference type="ChEBI" id="CHEBI:57692"/>
    </cofactor>
</comment>
<dbReference type="EMBL" id="JBFXLR010000027">
    <property type="protein sequence ID" value="KAL2847877.1"/>
    <property type="molecule type" value="Genomic_DNA"/>
</dbReference>
<dbReference type="Pfam" id="PF05199">
    <property type="entry name" value="GMC_oxred_C"/>
    <property type="match status" value="1"/>
</dbReference>
<dbReference type="InterPro" id="IPR007867">
    <property type="entry name" value="GMC_OxRtase_C"/>
</dbReference>
<feature type="domain" description="Glucose-methanol-choline oxidoreductase C-terminal" evidence="6">
    <location>
        <begin position="19"/>
        <end position="77"/>
    </location>
</feature>
<dbReference type="PANTHER" id="PTHR11552:SF201">
    <property type="entry name" value="GLUCOSE-METHANOL-CHOLINE OXIDOREDUCTASE N-TERMINAL DOMAIN-CONTAINING PROTEIN"/>
    <property type="match status" value="1"/>
</dbReference>
<keyword evidence="8" id="KW-1185">Reference proteome</keyword>
<proteinExistence type="inferred from homology"/>
<keyword evidence="4" id="KW-0274">FAD</keyword>
<dbReference type="PANTHER" id="PTHR11552">
    <property type="entry name" value="GLUCOSE-METHANOL-CHOLINE GMC OXIDOREDUCTASE"/>
    <property type="match status" value="1"/>
</dbReference>
<evidence type="ECO:0000259" key="6">
    <source>
        <dbReference type="Pfam" id="PF05199"/>
    </source>
</evidence>
<evidence type="ECO:0000313" key="7">
    <source>
        <dbReference type="EMBL" id="KAL2847877.1"/>
    </source>
</evidence>
<evidence type="ECO:0000256" key="1">
    <source>
        <dbReference type="ARBA" id="ARBA00001974"/>
    </source>
</evidence>
<dbReference type="Gene3D" id="3.50.50.60">
    <property type="entry name" value="FAD/NAD(P)-binding domain"/>
    <property type="match status" value="1"/>
</dbReference>
<name>A0ABR4K772_9EURO</name>
<keyword evidence="3" id="KW-0285">Flavoprotein</keyword>
<comment type="similarity">
    <text evidence="2">Belongs to the GMC oxidoreductase family.</text>
</comment>
<sequence>MRLRNSGTGGFDDLVRFFAFSSNHHLLGTAAMLPRELGAVVDPQLVVYGTENVRVVDASALPTQISGHLTSTLYAVAERAADIVKER</sequence>
<keyword evidence="5" id="KW-0560">Oxidoreductase</keyword>
<evidence type="ECO:0000256" key="3">
    <source>
        <dbReference type="ARBA" id="ARBA00022630"/>
    </source>
</evidence>
<reference evidence="7 8" key="1">
    <citation type="submission" date="2024-07" db="EMBL/GenBank/DDBJ databases">
        <title>Section-level genome sequencing and comparative genomics of Aspergillus sections Usti and Cavernicolus.</title>
        <authorList>
            <consortium name="Lawrence Berkeley National Laboratory"/>
            <person name="Nybo J.L."/>
            <person name="Vesth T.C."/>
            <person name="Theobald S."/>
            <person name="Frisvad J.C."/>
            <person name="Larsen T.O."/>
            <person name="Kjaerboelling I."/>
            <person name="Rothschild-Mancinelli K."/>
            <person name="Lyhne E.K."/>
            <person name="Kogle M.E."/>
            <person name="Barry K."/>
            <person name="Clum A."/>
            <person name="Na H."/>
            <person name="Ledsgaard L."/>
            <person name="Lin J."/>
            <person name="Lipzen A."/>
            <person name="Kuo A."/>
            <person name="Riley R."/>
            <person name="Mondo S."/>
            <person name="LaButti K."/>
            <person name="Haridas S."/>
            <person name="Pangalinan J."/>
            <person name="Salamov A.A."/>
            <person name="Simmons B.A."/>
            <person name="Magnuson J.K."/>
            <person name="Chen J."/>
            <person name="Drula E."/>
            <person name="Henrissat B."/>
            <person name="Wiebenga A."/>
            <person name="Lubbers R.J."/>
            <person name="Gomes A.C."/>
            <person name="Macurrencykelacurrency M.R."/>
            <person name="Stajich J."/>
            <person name="Grigoriev I.V."/>
            <person name="Mortensen U.H."/>
            <person name="De vries R.P."/>
            <person name="Baker S.E."/>
            <person name="Andersen M.R."/>
        </authorList>
    </citation>
    <scope>NUCLEOTIDE SEQUENCE [LARGE SCALE GENOMIC DNA]</scope>
    <source>
        <strain evidence="7 8">CBS 756.74</strain>
    </source>
</reference>
<organism evidence="7 8">
    <name type="scientific">Aspergillus pseudodeflectus</name>
    <dbReference type="NCBI Taxonomy" id="176178"/>
    <lineage>
        <taxon>Eukaryota</taxon>
        <taxon>Fungi</taxon>
        <taxon>Dikarya</taxon>
        <taxon>Ascomycota</taxon>
        <taxon>Pezizomycotina</taxon>
        <taxon>Eurotiomycetes</taxon>
        <taxon>Eurotiomycetidae</taxon>
        <taxon>Eurotiales</taxon>
        <taxon>Aspergillaceae</taxon>
        <taxon>Aspergillus</taxon>
        <taxon>Aspergillus subgen. Nidulantes</taxon>
    </lineage>
</organism>
<dbReference type="SUPFAM" id="SSF51905">
    <property type="entry name" value="FAD/NAD(P)-binding domain"/>
    <property type="match status" value="1"/>
</dbReference>
<evidence type="ECO:0000256" key="5">
    <source>
        <dbReference type="ARBA" id="ARBA00023002"/>
    </source>
</evidence>
<protein>
    <submittedName>
        <fullName evidence="7">GMC oxidoreductase-domain-containing protein</fullName>
    </submittedName>
</protein>
<dbReference type="InterPro" id="IPR036188">
    <property type="entry name" value="FAD/NAD-bd_sf"/>
</dbReference>
<dbReference type="RefSeq" id="XP_070897922.1">
    <property type="nucleotide sequence ID" value="XM_071045916.1"/>
</dbReference>
<dbReference type="GeneID" id="98161080"/>
<dbReference type="Proteomes" id="UP001610444">
    <property type="component" value="Unassembled WGS sequence"/>
</dbReference>
<evidence type="ECO:0000256" key="4">
    <source>
        <dbReference type="ARBA" id="ARBA00022827"/>
    </source>
</evidence>
<comment type="caution">
    <text evidence="7">The sequence shown here is derived from an EMBL/GenBank/DDBJ whole genome shotgun (WGS) entry which is preliminary data.</text>
</comment>
<accession>A0ABR4K772</accession>
<dbReference type="InterPro" id="IPR012132">
    <property type="entry name" value="GMC_OxRdtase"/>
</dbReference>
<gene>
    <name evidence="7" type="ORF">BJX68DRAFT_267808</name>
</gene>
<evidence type="ECO:0000313" key="8">
    <source>
        <dbReference type="Proteomes" id="UP001610444"/>
    </source>
</evidence>